<protein>
    <submittedName>
        <fullName evidence="1">Uncharacterized protein</fullName>
    </submittedName>
</protein>
<name>A0A6C0BDK7_9ZZZZ</name>
<evidence type="ECO:0000313" key="1">
    <source>
        <dbReference type="EMBL" id="QHS90130.1"/>
    </source>
</evidence>
<proteinExistence type="predicted"/>
<sequence>MDLINSQDKTFNQIQEHVNIKYIQENLTTTLDSQLRDSLTKKIDKEDELFQLFEGSECLNSRDIFYGDSNTGSELEPTRTKVYFQRLHSLNLPNEIKRKIQDKILTAKRRVHIINDEMLCAYAIRSYYELGIQFDIYKVYEIFGINPCKSNVMEMVSNCTTKQSIISDENISVNVISIRPSDYVRQLLTEYVLKFTISMPSFEQMIKKIEYFSTVLTTICPILMNKTPLDTASAISYFYILKGSNSLRKEIFSKKIFYSLQGINKAKFDESLKYIITSFEELKKSRPEIVCYIYDYSV</sequence>
<organism evidence="1">
    <name type="scientific">viral metagenome</name>
    <dbReference type="NCBI Taxonomy" id="1070528"/>
    <lineage>
        <taxon>unclassified sequences</taxon>
        <taxon>metagenomes</taxon>
        <taxon>organismal metagenomes</taxon>
    </lineage>
</organism>
<dbReference type="EMBL" id="MN739129">
    <property type="protein sequence ID" value="QHS90130.1"/>
    <property type="molecule type" value="Genomic_DNA"/>
</dbReference>
<accession>A0A6C0BDK7</accession>
<reference evidence="1" key="1">
    <citation type="journal article" date="2020" name="Nature">
        <title>Giant virus diversity and host interactions through global metagenomics.</title>
        <authorList>
            <person name="Schulz F."/>
            <person name="Roux S."/>
            <person name="Paez-Espino D."/>
            <person name="Jungbluth S."/>
            <person name="Walsh D.A."/>
            <person name="Denef V.J."/>
            <person name="McMahon K.D."/>
            <person name="Konstantinidis K.T."/>
            <person name="Eloe-Fadrosh E.A."/>
            <person name="Kyrpides N.C."/>
            <person name="Woyke T."/>
        </authorList>
    </citation>
    <scope>NUCLEOTIDE SEQUENCE</scope>
    <source>
        <strain evidence="1">GVMAG-M-3300010160-4</strain>
    </source>
</reference>
<dbReference type="AlphaFoldDB" id="A0A6C0BDK7"/>